<dbReference type="InterPro" id="IPR051932">
    <property type="entry name" value="Bact_StressResp_Reg"/>
</dbReference>
<dbReference type="EMBL" id="BSTK01000014">
    <property type="protein sequence ID" value="GLY89882.1"/>
    <property type="molecule type" value="Genomic_DNA"/>
</dbReference>
<reference evidence="3" key="1">
    <citation type="submission" date="2023-03" db="EMBL/GenBank/DDBJ databases">
        <title>Actinoallomurus iriomotensis NBRC 103684.</title>
        <authorList>
            <person name="Ichikawa N."/>
            <person name="Sato H."/>
            <person name="Tonouchi N."/>
        </authorList>
    </citation>
    <scope>NUCLEOTIDE SEQUENCE</scope>
    <source>
        <strain evidence="3">NBRC 103684</strain>
    </source>
</reference>
<dbReference type="PANTHER" id="PTHR33745:SF3">
    <property type="entry name" value="RSBT CO-ANTAGONIST PROTEIN RSBRC"/>
    <property type="match status" value="1"/>
</dbReference>
<name>A0A9W6SC51_9ACTN</name>
<evidence type="ECO:0000313" key="3">
    <source>
        <dbReference type="EMBL" id="GLY89882.1"/>
    </source>
</evidence>
<dbReference type="SUPFAM" id="SSF52091">
    <property type="entry name" value="SpoIIaa-like"/>
    <property type="match status" value="1"/>
</dbReference>
<proteinExistence type="predicted"/>
<organism evidence="3 4">
    <name type="scientific">Actinoallomurus iriomotensis</name>
    <dbReference type="NCBI Taxonomy" id="478107"/>
    <lineage>
        <taxon>Bacteria</taxon>
        <taxon>Bacillati</taxon>
        <taxon>Actinomycetota</taxon>
        <taxon>Actinomycetes</taxon>
        <taxon>Streptosporangiales</taxon>
        <taxon>Thermomonosporaceae</taxon>
        <taxon>Actinoallomurus</taxon>
    </lineage>
</organism>
<dbReference type="Proteomes" id="UP001165074">
    <property type="component" value="Unassembled WGS sequence"/>
</dbReference>
<dbReference type="Pfam" id="PF01740">
    <property type="entry name" value="STAS"/>
    <property type="match status" value="1"/>
</dbReference>
<protein>
    <recommendedName>
        <fullName evidence="2">STAS domain-containing protein</fullName>
    </recommendedName>
</protein>
<accession>A0A9W6SC51</accession>
<dbReference type="CDD" id="cd07041">
    <property type="entry name" value="STAS_RsbR_RsbS_like"/>
    <property type="match status" value="1"/>
</dbReference>
<dbReference type="InterPro" id="IPR002645">
    <property type="entry name" value="STAS_dom"/>
</dbReference>
<sequence length="286" mass="30206">MTSVGSDGSGAATVAQVLETRGEQVAQQWADLPLFRNVYTTGRDAAVAAAHRLVRVLAEVAGHGRLDDTSAPDFERVRPHLAQTVTARNQSGATLQQITAEVTELKHPLLEIVARESGGADGAVALAAVELMGTLRVVVMEIALSEGAELIDRQRQQLLELSTPVIKLWDRVVAVPLIGTLDSARTQVVMETLLQAIVDQNADVAILDITGVPMVDTVVAQYLLKTAMAVRLMGAECVISGIRPQIAQTIVQLGIDLGDITTRATLADALGWALEKAGVSVVVGQG</sequence>
<evidence type="ECO:0000259" key="2">
    <source>
        <dbReference type="PROSITE" id="PS50801"/>
    </source>
</evidence>
<evidence type="ECO:0000313" key="4">
    <source>
        <dbReference type="Proteomes" id="UP001165074"/>
    </source>
</evidence>
<comment type="caution">
    <text evidence="3">The sequence shown here is derived from an EMBL/GenBank/DDBJ whole genome shotgun (WGS) entry which is preliminary data.</text>
</comment>
<dbReference type="PROSITE" id="PS50801">
    <property type="entry name" value="STAS"/>
    <property type="match status" value="1"/>
</dbReference>
<keyword evidence="1" id="KW-0597">Phosphoprotein</keyword>
<dbReference type="InterPro" id="IPR036513">
    <property type="entry name" value="STAS_dom_sf"/>
</dbReference>
<dbReference type="AlphaFoldDB" id="A0A9W6SC51"/>
<evidence type="ECO:0000256" key="1">
    <source>
        <dbReference type="ARBA" id="ARBA00022553"/>
    </source>
</evidence>
<dbReference type="Gene3D" id="3.30.750.24">
    <property type="entry name" value="STAS domain"/>
    <property type="match status" value="1"/>
</dbReference>
<keyword evidence="4" id="KW-1185">Reference proteome</keyword>
<feature type="domain" description="STAS" evidence="2">
    <location>
        <begin position="162"/>
        <end position="273"/>
    </location>
</feature>
<gene>
    <name evidence="3" type="ORF">Airi02_078110</name>
</gene>
<dbReference type="PANTHER" id="PTHR33745">
    <property type="entry name" value="RSBT ANTAGONIST PROTEIN RSBS-RELATED"/>
    <property type="match status" value="1"/>
</dbReference>